<dbReference type="EMBL" id="SNRW01001287">
    <property type="protein sequence ID" value="KAA6396999.1"/>
    <property type="molecule type" value="Genomic_DNA"/>
</dbReference>
<dbReference type="Gene3D" id="3.80.10.10">
    <property type="entry name" value="Ribonuclease Inhibitor"/>
    <property type="match status" value="4"/>
</dbReference>
<feature type="compositionally biased region" description="Basic and acidic residues" evidence="4">
    <location>
        <begin position="1066"/>
        <end position="1084"/>
    </location>
</feature>
<dbReference type="InterPro" id="IPR036397">
    <property type="entry name" value="RNaseH_sf"/>
</dbReference>
<organism evidence="6 7">
    <name type="scientific">Streblomastix strix</name>
    <dbReference type="NCBI Taxonomy" id="222440"/>
    <lineage>
        <taxon>Eukaryota</taxon>
        <taxon>Metamonada</taxon>
        <taxon>Preaxostyla</taxon>
        <taxon>Oxymonadida</taxon>
        <taxon>Streblomastigidae</taxon>
        <taxon>Streblomastix</taxon>
    </lineage>
</organism>
<dbReference type="PANTHER" id="PTHR48051">
    <property type="match status" value="1"/>
</dbReference>
<gene>
    <name evidence="6" type="ORF">EZS28_007473</name>
</gene>
<dbReference type="InterPro" id="IPR000504">
    <property type="entry name" value="RRM_dom"/>
</dbReference>
<dbReference type="GO" id="GO:0003723">
    <property type="term" value="F:RNA binding"/>
    <property type="evidence" value="ECO:0007669"/>
    <property type="project" value="UniProtKB-UniRule"/>
</dbReference>
<dbReference type="Pfam" id="PF00076">
    <property type="entry name" value="RRM_1"/>
    <property type="match status" value="1"/>
</dbReference>
<dbReference type="SUPFAM" id="SSF54928">
    <property type="entry name" value="RNA-binding domain, RBD"/>
    <property type="match status" value="1"/>
</dbReference>
<dbReference type="InterPro" id="IPR032675">
    <property type="entry name" value="LRR_dom_sf"/>
</dbReference>
<dbReference type="Pfam" id="PF13855">
    <property type="entry name" value="LRR_8"/>
    <property type="match status" value="2"/>
</dbReference>
<dbReference type="OrthoDB" id="1055148at2759"/>
<dbReference type="InterPro" id="IPR035979">
    <property type="entry name" value="RBD_domain_sf"/>
</dbReference>
<keyword evidence="3" id="KW-0694">RNA-binding</keyword>
<accession>A0A5J4WSC3</accession>
<proteinExistence type="predicted"/>
<feature type="compositionally biased region" description="Low complexity" evidence="4">
    <location>
        <begin position="1101"/>
        <end position="1110"/>
    </location>
</feature>
<dbReference type="SMART" id="SM00364">
    <property type="entry name" value="LRR_BAC"/>
    <property type="match status" value="6"/>
</dbReference>
<dbReference type="Proteomes" id="UP000324800">
    <property type="component" value="Unassembled WGS sequence"/>
</dbReference>
<evidence type="ECO:0000259" key="5">
    <source>
        <dbReference type="PROSITE" id="PS50102"/>
    </source>
</evidence>
<reference evidence="6 7" key="1">
    <citation type="submission" date="2019-03" db="EMBL/GenBank/DDBJ databases">
        <title>Single cell metagenomics reveals metabolic interactions within the superorganism composed of flagellate Streblomastix strix and complex community of Bacteroidetes bacteria on its surface.</title>
        <authorList>
            <person name="Treitli S.C."/>
            <person name="Kolisko M."/>
            <person name="Husnik F."/>
            <person name="Keeling P."/>
            <person name="Hampl V."/>
        </authorList>
    </citation>
    <scope>NUCLEOTIDE SEQUENCE [LARGE SCALE GENOMIC DNA]</scope>
    <source>
        <strain evidence="6">ST1C</strain>
    </source>
</reference>
<feature type="compositionally biased region" description="Basic and acidic residues" evidence="4">
    <location>
        <begin position="1127"/>
        <end position="1138"/>
    </location>
</feature>
<dbReference type="InterPro" id="IPR050216">
    <property type="entry name" value="LRR_domain-containing"/>
</dbReference>
<comment type="caution">
    <text evidence="6">The sequence shown here is derived from an EMBL/GenBank/DDBJ whole genome shotgun (WGS) entry which is preliminary data.</text>
</comment>
<sequence>MVSTTAGGLELARATLCDDEQNVVFDSLCVPDEQIIDYHTLYSGITEEMMNIEKKNRRSEEEGGIIQTECTVICSEKYAQIMKINQEETIQVNQSVNQTSNDGDAIQMDNMFMEIDLETNIENQKENEFDKDEETGIIEIDGNNNINELNHNLTSQLSSSQYSKSSLLKFGSLSIVKQANNDTTIVYEAMRSILSHERKRQLFQSSQSQLYNQLHFIFLRLDGWLQPLGNQSDTNTNTENIEKKKSSASQKSKQTSKSAYFTQLTPTLPSQQQYDQLDGLIMTLFQALPKDGILILMCGPCPSAPPLSFQDKICIQMSQIVEEQPFEQIPQESHLKNAEETTNTSNGEILSKKDSVEILKENEAQEVEQIQLFVWNLSENTTEEQLEEHFTIIGTVESVFIPVSRFQNRGFGFVTMKDDDDVVQNGIEDLQMSELCGSNISIIAIHNMPRYTKGEISYSFAIEKIIMSNKLSDSEKIEKLDQLNQQLKKENIYKLLIQFDRDAFSVIKDNLNDLSTPQEHALLNMVVLVIDHISQIMDDDDQFSDENSIQFIDLQNSGIIAKIEEILQQRFKSEQAKKDLPFSQLTEQLIRIYLQMNRQKLIQNNILDICSQVIATNIQHLVEIDSGVNDFDAMNILGIIGNFMKFLQYGRYFEAEEFENQQFKQFEPQRELIIESYEQMEQQGGLEEIEIHQTNEMSLETDRFEAVRQLMSATALNSGIGGISDTSSSSMAIREKTDETINLSNRLITQLPRVMSSRKDQKITILNVSYNLLQTLPVLTTSYPDIEILLAENNHFKVLPATLSNSLTMEKINMNVNQINQFPHIYLPKFTELQLKYNKLITVPHDLGLLYPKLELIMLQSNRLATLPRVNNNSLLRIEAEQNFIRCLTTQMYAPKLEVLSLSSNEFEQFALPFGSQLNKIEFLDLRMNMIKEIPRNTFQQLSSLRTLMLTHNQIEFLPNDLGDIIPKLRDLWIGENKLREVPKKVLMNDELFSLYCSNNYLTYCPPVLSKSQQGIKLNLSNNLLHSAPVVGPDVDTIYAERNMIFHFPELIGGSKRDEILQLEKEKEKQKEKEKEQEQDRENDNDYPSVLNLSPSLYLKQQQQQIQNQNENKEDNNYDNQKQEQQIIEKQEKQDKQPFKTQMSNYKKLRILSLRFNHLRHIPNTLYQADLNVLLLSGNQMNFLNNELMGKWTRLRVLDLSFNQLTTVPQGIKSMYYLLRLQLAFNKIKEIPVWLFGMKHLHYLVVCGNQIEKLPSEEEVAVYILEKQGILQIIEEKDDDESDIIARYEKEEELAVDGAEGSISKDKTNTDDDNQQQQQQQQQQQNIYSSDQDRISPPQFIHINLSSNRIKKFPRLLLRFKSLNFVNISNNLIQKLPYSLFVRLPNMNRFECSFNRLRDISNVIFPNKYTGVSFDVAHNEIRYLPPYLMPSQQQPPSKDDFFSERPPIQHVDISFN</sequence>
<evidence type="ECO:0000256" key="2">
    <source>
        <dbReference type="ARBA" id="ARBA00022737"/>
    </source>
</evidence>
<dbReference type="PANTHER" id="PTHR48051:SF1">
    <property type="entry name" value="RAS SUPPRESSOR PROTEIN 1"/>
    <property type="match status" value="1"/>
</dbReference>
<evidence type="ECO:0000313" key="6">
    <source>
        <dbReference type="EMBL" id="KAA6396999.1"/>
    </source>
</evidence>
<name>A0A5J4WSC3_9EUKA</name>
<keyword evidence="2" id="KW-0677">Repeat</keyword>
<dbReference type="Gene3D" id="3.30.70.330">
    <property type="match status" value="1"/>
</dbReference>
<dbReference type="InterPro" id="IPR012677">
    <property type="entry name" value="Nucleotide-bd_a/b_plait_sf"/>
</dbReference>
<feature type="region of interest" description="Disordered" evidence="4">
    <location>
        <begin position="233"/>
        <end position="255"/>
    </location>
</feature>
<dbReference type="PROSITE" id="PS51450">
    <property type="entry name" value="LRR"/>
    <property type="match status" value="2"/>
</dbReference>
<evidence type="ECO:0000313" key="7">
    <source>
        <dbReference type="Proteomes" id="UP000324800"/>
    </source>
</evidence>
<dbReference type="Gene3D" id="3.30.420.10">
    <property type="entry name" value="Ribonuclease H-like superfamily/Ribonuclease H"/>
    <property type="match status" value="1"/>
</dbReference>
<dbReference type="InterPro" id="IPR001611">
    <property type="entry name" value="Leu-rich_rpt"/>
</dbReference>
<dbReference type="PROSITE" id="PS50102">
    <property type="entry name" value="RRM"/>
    <property type="match status" value="1"/>
</dbReference>
<dbReference type="GO" id="GO:0005737">
    <property type="term" value="C:cytoplasm"/>
    <property type="evidence" value="ECO:0007669"/>
    <property type="project" value="TreeGrafter"/>
</dbReference>
<protein>
    <submittedName>
        <fullName evidence="6">Putative leucine rich repeat protein</fullName>
    </submittedName>
</protein>
<dbReference type="InterPro" id="IPR003591">
    <property type="entry name" value="Leu-rich_rpt_typical-subtyp"/>
</dbReference>
<feature type="region of interest" description="Disordered" evidence="4">
    <location>
        <begin position="1066"/>
        <end position="1140"/>
    </location>
</feature>
<dbReference type="SMART" id="SM00369">
    <property type="entry name" value="LRR_TYP"/>
    <property type="match status" value="10"/>
</dbReference>
<keyword evidence="1" id="KW-0433">Leucine-rich repeat</keyword>
<feature type="non-terminal residue" evidence="6">
    <location>
        <position position="1456"/>
    </location>
</feature>
<evidence type="ECO:0000256" key="4">
    <source>
        <dbReference type="SAM" id="MobiDB-lite"/>
    </source>
</evidence>
<evidence type="ECO:0000256" key="3">
    <source>
        <dbReference type="PROSITE-ProRule" id="PRU00176"/>
    </source>
</evidence>
<feature type="domain" description="RRM" evidence="5">
    <location>
        <begin position="370"/>
        <end position="442"/>
    </location>
</feature>
<dbReference type="SUPFAM" id="SSF52058">
    <property type="entry name" value="L domain-like"/>
    <property type="match status" value="3"/>
</dbReference>
<evidence type="ECO:0000256" key="1">
    <source>
        <dbReference type="ARBA" id="ARBA00022614"/>
    </source>
</evidence>
<feature type="region of interest" description="Disordered" evidence="4">
    <location>
        <begin position="1295"/>
        <end position="1330"/>
    </location>
</feature>
<dbReference type="SMART" id="SM00360">
    <property type="entry name" value="RRM"/>
    <property type="match status" value="1"/>
</dbReference>
<feature type="compositionally biased region" description="Low complexity" evidence="4">
    <location>
        <begin position="1315"/>
        <end position="1325"/>
    </location>
</feature>